<dbReference type="PANTHER" id="PTHR43578">
    <property type="entry name" value="NADH-QUINONE OXIDOREDUCTASE SUBUNIT F"/>
    <property type="match status" value="1"/>
</dbReference>
<evidence type="ECO:0000313" key="9">
    <source>
        <dbReference type="Proteomes" id="UP001165267"/>
    </source>
</evidence>
<dbReference type="Gene3D" id="3.40.30.10">
    <property type="entry name" value="Glutaredoxin"/>
    <property type="match status" value="1"/>
</dbReference>
<dbReference type="SUPFAM" id="SSF140490">
    <property type="entry name" value="Nqo1C-terminal domain-like"/>
    <property type="match status" value="1"/>
</dbReference>
<dbReference type="InterPro" id="IPR001949">
    <property type="entry name" value="NADH-UbQ_OxRdtase_51kDa_CS"/>
</dbReference>
<dbReference type="Gene3D" id="1.20.1440.230">
    <property type="entry name" value="NADH-ubiquinone oxidoreductase 51kDa subunit, iron-sulphur binding domain"/>
    <property type="match status" value="1"/>
</dbReference>
<dbReference type="InterPro" id="IPR011538">
    <property type="entry name" value="Nuo51_FMN-bd"/>
</dbReference>
<protein>
    <submittedName>
        <fullName evidence="8">NAD(P)H-dependent oxidoreductase subunit E</fullName>
    </submittedName>
</protein>
<dbReference type="Gene3D" id="3.40.50.11540">
    <property type="entry name" value="NADH-ubiquinone oxidoreductase 51kDa subunit"/>
    <property type="match status" value="1"/>
</dbReference>
<evidence type="ECO:0000256" key="1">
    <source>
        <dbReference type="ARBA" id="ARBA00001917"/>
    </source>
</evidence>
<dbReference type="Pfam" id="PF01512">
    <property type="entry name" value="Complex1_51K"/>
    <property type="match status" value="1"/>
</dbReference>
<evidence type="ECO:0000256" key="6">
    <source>
        <dbReference type="ARBA" id="ARBA00023014"/>
    </source>
</evidence>
<name>A0ABT1XLE5_9BURK</name>
<comment type="similarity">
    <text evidence="2">Belongs to the complex I 51 kDa subunit family.</text>
</comment>
<dbReference type="Gene3D" id="1.10.10.1590">
    <property type="entry name" value="NADH-quinone oxidoreductase subunit E"/>
    <property type="match status" value="1"/>
</dbReference>
<keyword evidence="4" id="KW-0479">Metal-binding</keyword>
<evidence type="ECO:0000256" key="2">
    <source>
        <dbReference type="ARBA" id="ARBA00007523"/>
    </source>
</evidence>
<feature type="domain" description="NADH-ubiquinone oxidoreductase 51kDa subunit iron-sulphur binding" evidence="7">
    <location>
        <begin position="488"/>
        <end position="533"/>
    </location>
</feature>
<proteinExistence type="inferred from homology"/>
<dbReference type="Gene3D" id="3.10.20.600">
    <property type="match status" value="1"/>
</dbReference>
<keyword evidence="5" id="KW-0408">Iron</keyword>
<dbReference type="Pfam" id="PF10531">
    <property type="entry name" value="SLBB"/>
    <property type="match status" value="1"/>
</dbReference>
<evidence type="ECO:0000259" key="7">
    <source>
        <dbReference type="SMART" id="SM00928"/>
    </source>
</evidence>
<accession>A0ABT1XLE5</accession>
<evidence type="ECO:0000256" key="4">
    <source>
        <dbReference type="ARBA" id="ARBA00022723"/>
    </source>
</evidence>
<dbReference type="PROSITE" id="PS00645">
    <property type="entry name" value="COMPLEX1_51K_2"/>
    <property type="match status" value="1"/>
</dbReference>
<dbReference type="Pfam" id="PF10589">
    <property type="entry name" value="NADH_4Fe-4S"/>
    <property type="match status" value="1"/>
</dbReference>
<sequence>MNHAIIPIAKAVDSAQQRRSQPKGRQVDLRVQAFVRECLGPQTLRRDLLIEYFHLLHDRLGCLPKTHLAALAECLGLSQTEVFEVATFYHHFDVVDSENSIKHTLKVRVCNGPACCMAGAETLIEKLPSLLGSTVRVQPVPCIGRCEQAPAVAVGQHEMGWANHHEIMEAAFGQHTQALPPPYVDLAHYYAQGGYRHLQECAQGKRSVESVIKTLSSSGLRGLGGAGFPAGRKWAIVREQPAPRLMAVNIDEGEPGTFKDRTHLERNPHQFLEGMLIAAWAVQASTVYIYLRDEYHACRAMLQAELAALNTQPPMPNMPTIELRRGAGAYICGEESAMLESIQGKRGLPRLRPPYVAQVGLFKQPTLVHNFETLYWVPTILNKGAEWFAGQGRHGRSGLRSFSVSGRVNKPGVHLAPAGITLKELIAEYCGGMQPGHTLYGYLPGGASGGILPARLADVPLDFDTLQAHGCFIGSAAIVVFSQADSAVNMARNLMRFFVHESCGQCTPCRAGTAKALALVNQPNWNVPLLTELGDVMRNASICGLGQAAPNPVDCVIRYFPHEIEGDEVANSPPGAAT</sequence>
<dbReference type="InterPro" id="IPR037225">
    <property type="entry name" value="Nuo51_FMN-bd_sf"/>
</dbReference>
<dbReference type="EMBL" id="JANKHG010000018">
    <property type="protein sequence ID" value="MCR2747348.1"/>
    <property type="molecule type" value="Genomic_DNA"/>
</dbReference>
<dbReference type="SUPFAM" id="SSF142984">
    <property type="entry name" value="Nqo1 middle domain-like"/>
    <property type="match status" value="1"/>
</dbReference>
<keyword evidence="6" id="KW-0411">Iron-sulfur</keyword>
<evidence type="ECO:0000313" key="8">
    <source>
        <dbReference type="EMBL" id="MCR2747348.1"/>
    </source>
</evidence>
<dbReference type="InterPro" id="IPR019554">
    <property type="entry name" value="Soluble_ligand-bd"/>
</dbReference>
<comment type="caution">
    <text evidence="8">The sequence shown here is derived from an EMBL/GenBank/DDBJ whole genome shotgun (WGS) entry which is preliminary data.</text>
</comment>
<organism evidence="8 9">
    <name type="scientific">Limnobacter parvus</name>
    <dbReference type="NCBI Taxonomy" id="2939690"/>
    <lineage>
        <taxon>Bacteria</taxon>
        <taxon>Pseudomonadati</taxon>
        <taxon>Pseudomonadota</taxon>
        <taxon>Betaproteobacteria</taxon>
        <taxon>Burkholderiales</taxon>
        <taxon>Burkholderiaceae</taxon>
        <taxon>Limnobacter</taxon>
    </lineage>
</organism>
<evidence type="ECO:0000256" key="5">
    <source>
        <dbReference type="ARBA" id="ARBA00023004"/>
    </source>
</evidence>
<dbReference type="InterPro" id="IPR019575">
    <property type="entry name" value="Nuop51_4Fe4S-bd"/>
</dbReference>
<dbReference type="SUPFAM" id="SSF142019">
    <property type="entry name" value="Nqo1 FMN-binding domain-like"/>
    <property type="match status" value="1"/>
</dbReference>
<dbReference type="Proteomes" id="UP001165267">
    <property type="component" value="Unassembled WGS sequence"/>
</dbReference>
<dbReference type="RefSeq" id="WP_257512566.1">
    <property type="nucleotide sequence ID" value="NZ_JANKHG010000018.1"/>
</dbReference>
<dbReference type="InterPro" id="IPR041921">
    <property type="entry name" value="NuoE_N"/>
</dbReference>
<dbReference type="InterPro" id="IPR036249">
    <property type="entry name" value="Thioredoxin-like_sf"/>
</dbReference>
<comment type="cofactor">
    <cofactor evidence="1">
        <name>FMN</name>
        <dbReference type="ChEBI" id="CHEBI:58210"/>
    </cofactor>
</comment>
<dbReference type="InterPro" id="IPR037207">
    <property type="entry name" value="Nuop51_4Fe4S-bd_sf"/>
</dbReference>
<keyword evidence="3" id="KW-0004">4Fe-4S</keyword>
<dbReference type="SMART" id="SM00928">
    <property type="entry name" value="NADH_4Fe-4S"/>
    <property type="match status" value="1"/>
</dbReference>
<reference evidence="8" key="1">
    <citation type="submission" date="2022-07" db="EMBL/GenBank/DDBJ databases">
        <authorList>
            <person name="Xamxidin M."/>
        </authorList>
    </citation>
    <scope>NUCLEOTIDE SEQUENCE</scope>
    <source>
        <strain evidence="8">YS8-69</strain>
    </source>
</reference>
<dbReference type="PROSITE" id="PS00644">
    <property type="entry name" value="COMPLEX1_51K_1"/>
    <property type="match status" value="1"/>
</dbReference>
<dbReference type="SUPFAM" id="SSF52833">
    <property type="entry name" value="Thioredoxin-like"/>
    <property type="match status" value="1"/>
</dbReference>
<dbReference type="Pfam" id="PF01257">
    <property type="entry name" value="2Fe-2S_thioredx"/>
    <property type="match status" value="1"/>
</dbReference>
<evidence type="ECO:0000256" key="3">
    <source>
        <dbReference type="ARBA" id="ARBA00022485"/>
    </source>
</evidence>
<gene>
    <name evidence="8" type="ORF">NSP04_11865</name>
</gene>
<keyword evidence="9" id="KW-1185">Reference proteome</keyword>
<dbReference type="PANTHER" id="PTHR43578:SF3">
    <property type="entry name" value="NADH-QUINONE OXIDOREDUCTASE SUBUNIT F"/>
    <property type="match status" value="1"/>
</dbReference>